<keyword evidence="1" id="KW-1133">Transmembrane helix</keyword>
<dbReference type="Gene3D" id="1.10.10.10">
    <property type="entry name" value="Winged helix-like DNA-binding domain superfamily/Winged helix DNA-binding domain"/>
    <property type="match status" value="1"/>
</dbReference>
<dbReference type="InterPro" id="IPR027395">
    <property type="entry name" value="WH_DNA-bd_dom"/>
</dbReference>
<keyword evidence="3" id="KW-0238">DNA-binding</keyword>
<proteinExistence type="predicted"/>
<dbReference type="Proteomes" id="UP000295399">
    <property type="component" value="Unassembled WGS sequence"/>
</dbReference>
<reference evidence="3 4" key="1">
    <citation type="submission" date="2019-03" db="EMBL/GenBank/DDBJ databases">
        <title>Genomic Encyclopedia of Type Strains, Phase IV (KMG-IV): sequencing the most valuable type-strain genomes for metagenomic binning, comparative biology and taxonomic classification.</title>
        <authorList>
            <person name="Goeker M."/>
        </authorList>
    </citation>
    <scope>NUCLEOTIDE SEQUENCE [LARGE SCALE GENOMIC DNA]</scope>
    <source>
        <strain evidence="3 4">DSM 2132</strain>
    </source>
</reference>
<gene>
    <name evidence="3" type="ORF">EV659_104193</name>
</gene>
<dbReference type="Pfam" id="PF13601">
    <property type="entry name" value="HTH_34"/>
    <property type="match status" value="1"/>
</dbReference>
<feature type="transmembrane region" description="Helical" evidence="1">
    <location>
        <begin position="38"/>
        <end position="60"/>
    </location>
</feature>
<keyword evidence="4" id="KW-1185">Reference proteome</keyword>
<keyword evidence="1" id="KW-0472">Membrane</keyword>
<keyword evidence="1" id="KW-0812">Transmembrane</keyword>
<dbReference type="EMBL" id="SLXO01000004">
    <property type="protein sequence ID" value="TCP35341.1"/>
    <property type="molecule type" value="Genomic_DNA"/>
</dbReference>
<evidence type="ECO:0000313" key="3">
    <source>
        <dbReference type="EMBL" id="TCP35341.1"/>
    </source>
</evidence>
<organism evidence="3 4">
    <name type="scientific">Rhodothalassium salexigens DSM 2132</name>
    <dbReference type="NCBI Taxonomy" id="1188247"/>
    <lineage>
        <taxon>Bacteria</taxon>
        <taxon>Pseudomonadati</taxon>
        <taxon>Pseudomonadota</taxon>
        <taxon>Alphaproteobacteria</taxon>
        <taxon>Rhodothalassiales</taxon>
        <taxon>Rhodothalassiaceae</taxon>
        <taxon>Rhodothalassium</taxon>
    </lineage>
</organism>
<evidence type="ECO:0000259" key="2">
    <source>
        <dbReference type="Pfam" id="PF13601"/>
    </source>
</evidence>
<dbReference type="SUPFAM" id="SSF46785">
    <property type="entry name" value="Winged helix' DNA-binding domain"/>
    <property type="match status" value="1"/>
</dbReference>
<sequence length="119" mass="12239">MQDGGGTLGWAVAIVLGWALSAWIGARTAGRRPGNKLTALYATAFIGTGVVLTLTAAIGWSTGTLDPRGLDDVIHGRVRLAVMAYLATATSAEVGHLKAQVGVSDGNLSTHLRKLEEAG</sequence>
<dbReference type="InterPro" id="IPR036390">
    <property type="entry name" value="WH_DNA-bd_sf"/>
</dbReference>
<dbReference type="PANTHER" id="PTHR37318">
    <property type="entry name" value="BSL7504 PROTEIN"/>
    <property type="match status" value="1"/>
</dbReference>
<dbReference type="AlphaFoldDB" id="A0A4R2PMC0"/>
<evidence type="ECO:0000256" key="1">
    <source>
        <dbReference type="SAM" id="Phobius"/>
    </source>
</evidence>
<name>A0A4R2PMC0_RHOSA</name>
<evidence type="ECO:0000313" key="4">
    <source>
        <dbReference type="Proteomes" id="UP000295399"/>
    </source>
</evidence>
<dbReference type="InParanoid" id="A0A4R2PMC0"/>
<feature type="transmembrane region" description="Helical" evidence="1">
    <location>
        <begin position="6"/>
        <end position="26"/>
    </location>
</feature>
<accession>A0A4R2PMC0</accession>
<comment type="caution">
    <text evidence="3">The sequence shown here is derived from an EMBL/GenBank/DDBJ whole genome shotgun (WGS) entry which is preliminary data.</text>
</comment>
<dbReference type="GO" id="GO:0003677">
    <property type="term" value="F:DNA binding"/>
    <property type="evidence" value="ECO:0007669"/>
    <property type="project" value="UniProtKB-KW"/>
</dbReference>
<dbReference type="InterPro" id="IPR036388">
    <property type="entry name" value="WH-like_DNA-bd_sf"/>
</dbReference>
<protein>
    <submittedName>
        <fullName evidence="3">Winged helix DNA-binding protein</fullName>
    </submittedName>
</protein>
<feature type="domain" description="Winged helix DNA-binding" evidence="2">
    <location>
        <begin position="78"/>
        <end position="119"/>
    </location>
</feature>
<dbReference type="PANTHER" id="PTHR37318:SF1">
    <property type="entry name" value="BSL7504 PROTEIN"/>
    <property type="match status" value="1"/>
</dbReference>